<keyword evidence="6" id="KW-0614">Plasmid</keyword>
<keyword evidence="4" id="KW-0804">Transcription</keyword>
<dbReference type="Pfam" id="PF00126">
    <property type="entry name" value="HTH_1"/>
    <property type="match status" value="1"/>
</dbReference>
<gene>
    <name evidence="6" type="ORF">N8A98_00600</name>
</gene>
<dbReference type="PANTHER" id="PTHR30537:SF5">
    <property type="entry name" value="HTH-TYPE TRANSCRIPTIONAL ACTIVATOR TTDR-RELATED"/>
    <property type="match status" value="1"/>
</dbReference>
<evidence type="ECO:0000256" key="2">
    <source>
        <dbReference type="ARBA" id="ARBA00023015"/>
    </source>
</evidence>
<dbReference type="Gene3D" id="1.10.10.10">
    <property type="entry name" value="Winged helix-like DNA-binding domain superfamily/Winged helix DNA-binding domain"/>
    <property type="match status" value="1"/>
</dbReference>
<proteinExistence type="inferred from homology"/>
<evidence type="ECO:0000313" key="7">
    <source>
        <dbReference type="Proteomes" id="UP001061862"/>
    </source>
</evidence>
<dbReference type="CDD" id="cd08422">
    <property type="entry name" value="PBP2_CrgA_like"/>
    <property type="match status" value="1"/>
</dbReference>
<dbReference type="Proteomes" id="UP001061862">
    <property type="component" value="Plasmid p_unnamed1"/>
</dbReference>
<dbReference type="InterPro" id="IPR000847">
    <property type="entry name" value="LysR_HTH_N"/>
</dbReference>
<evidence type="ECO:0000256" key="1">
    <source>
        <dbReference type="ARBA" id="ARBA00009437"/>
    </source>
</evidence>
<dbReference type="Gene3D" id="3.40.190.290">
    <property type="match status" value="1"/>
</dbReference>
<keyword evidence="2" id="KW-0805">Transcription regulation</keyword>
<dbReference type="SUPFAM" id="SSF46785">
    <property type="entry name" value="Winged helix' DNA-binding domain"/>
    <property type="match status" value="1"/>
</dbReference>
<reference evidence="6 7" key="1">
    <citation type="submission" date="2022-09" db="EMBL/GenBank/DDBJ databases">
        <title>Interaction between co-microsymbionts with complementary sets of symbiotic genes in legume-rhizobium systems.</title>
        <authorList>
            <person name="Safronova V."/>
            <person name="Sazanova A."/>
            <person name="Afonin A."/>
            <person name="Chirak E."/>
        </authorList>
    </citation>
    <scope>NUCLEOTIDE SEQUENCE [LARGE SCALE GENOMIC DNA]</scope>
    <source>
        <strain evidence="6 7">A18/4-1</strain>
        <plasmid evidence="6 7">p_unnamed1</plasmid>
    </source>
</reference>
<accession>A0ABY6CAP0</accession>
<sequence>MDRLDKIKLFLRVAEAGSFSKAARQLAMAQSTASKQIAELEQRLGVQLLRRTTRGLAITAAGQHYYDGAIRLIDELESLDEAVSEQERSPAGMVRVTSPPGFAASYLLPKLMSFTTRYPKLAIDFTVSQNLANLVEERVDVAIRMGNLEDSDLRFRQVGTATAIVVASADYLEQHGEPTTPADLERHACIASMYLGKPRPWLFVRGQERVSIEPRGSIRSDDVELAKAATKVGLGIAYAASWLFKDELASGTVRQLLTDYRCNAVPISAVWAGDRALPGRTSAFIDFVAEVCAAEPALRPQ</sequence>
<dbReference type="InterPro" id="IPR005119">
    <property type="entry name" value="LysR_subst-bd"/>
</dbReference>
<keyword evidence="3" id="KW-0238">DNA-binding</keyword>
<keyword evidence="7" id="KW-1185">Reference proteome</keyword>
<dbReference type="Pfam" id="PF03466">
    <property type="entry name" value="LysR_substrate"/>
    <property type="match status" value="1"/>
</dbReference>
<evidence type="ECO:0000313" key="6">
    <source>
        <dbReference type="EMBL" id="UXN68051.1"/>
    </source>
</evidence>
<evidence type="ECO:0000256" key="3">
    <source>
        <dbReference type="ARBA" id="ARBA00023125"/>
    </source>
</evidence>
<dbReference type="EMBL" id="CP104964">
    <property type="protein sequence ID" value="UXN68051.1"/>
    <property type="molecule type" value="Genomic_DNA"/>
</dbReference>
<evidence type="ECO:0000256" key="4">
    <source>
        <dbReference type="ARBA" id="ARBA00023163"/>
    </source>
</evidence>
<protein>
    <submittedName>
        <fullName evidence="6">LysR family transcriptional regulator</fullName>
    </submittedName>
</protein>
<dbReference type="InterPro" id="IPR058163">
    <property type="entry name" value="LysR-type_TF_proteobact-type"/>
</dbReference>
<dbReference type="InterPro" id="IPR036388">
    <property type="entry name" value="WH-like_DNA-bd_sf"/>
</dbReference>
<dbReference type="PRINTS" id="PR00039">
    <property type="entry name" value="HTHLYSR"/>
</dbReference>
<dbReference type="SUPFAM" id="SSF53850">
    <property type="entry name" value="Periplasmic binding protein-like II"/>
    <property type="match status" value="1"/>
</dbReference>
<dbReference type="InterPro" id="IPR036390">
    <property type="entry name" value="WH_DNA-bd_sf"/>
</dbReference>
<feature type="domain" description="HTH lysR-type" evidence="5">
    <location>
        <begin position="1"/>
        <end position="59"/>
    </location>
</feature>
<dbReference type="PANTHER" id="PTHR30537">
    <property type="entry name" value="HTH-TYPE TRANSCRIPTIONAL REGULATOR"/>
    <property type="match status" value="1"/>
</dbReference>
<dbReference type="RefSeq" id="WP_262165674.1">
    <property type="nucleotide sequence ID" value="NZ_CP104964.1"/>
</dbReference>
<geneLocation type="plasmid" evidence="6 7">
    <name>p_unnamed1</name>
</geneLocation>
<name>A0ABY6CAP0_9HYPH</name>
<evidence type="ECO:0000259" key="5">
    <source>
        <dbReference type="PROSITE" id="PS50931"/>
    </source>
</evidence>
<dbReference type="PROSITE" id="PS50931">
    <property type="entry name" value="HTH_LYSR"/>
    <property type="match status" value="1"/>
</dbReference>
<comment type="similarity">
    <text evidence="1">Belongs to the LysR transcriptional regulatory family.</text>
</comment>
<organism evidence="6 7">
    <name type="scientific">Devosia neptuniae</name>
    <dbReference type="NCBI Taxonomy" id="191302"/>
    <lineage>
        <taxon>Bacteria</taxon>
        <taxon>Pseudomonadati</taxon>
        <taxon>Pseudomonadota</taxon>
        <taxon>Alphaproteobacteria</taxon>
        <taxon>Hyphomicrobiales</taxon>
        <taxon>Devosiaceae</taxon>
        <taxon>Devosia</taxon>
    </lineage>
</organism>